<comment type="caution">
    <text evidence="2">The sequence shown here is derived from an EMBL/GenBank/DDBJ whole genome shotgun (WGS) entry which is preliminary data.</text>
</comment>
<feature type="region of interest" description="Disordered" evidence="1">
    <location>
        <begin position="98"/>
        <end position="118"/>
    </location>
</feature>
<feature type="compositionally biased region" description="Acidic residues" evidence="1">
    <location>
        <begin position="98"/>
        <end position="107"/>
    </location>
</feature>
<dbReference type="Proteomes" id="UP001175271">
    <property type="component" value="Unassembled WGS sequence"/>
</dbReference>
<organism evidence="2 3">
    <name type="scientific">Steinernema hermaphroditum</name>
    <dbReference type="NCBI Taxonomy" id="289476"/>
    <lineage>
        <taxon>Eukaryota</taxon>
        <taxon>Metazoa</taxon>
        <taxon>Ecdysozoa</taxon>
        <taxon>Nematoda</taxon>
        <taxon>Chromadorea</taxon>
        <taxon>Rhabditida</taxon>
        <taxon>Tylenchina</taxon>
        <taxon>Panagrolaimomorpha</taxon>
        <taxon>Strongyloidoidea</taxon>
        <taxon>Steinernematidae</taxon>
        <taxon>Steinernema</taxon>
    </lineage>
</organism>
<evidence type="ECO:0000313" key="3">
    <source>
        <dbReference type="Proteomes" id="UP001175271"/>
    </source>
</evidence>
<keyword evidence="3" id="KW-1185">Reference proteome</keyword>
<sequence length="135" mass="15819">MFRNGLLKYFTRRWNFLRRYLGPHKTTNPWIDRLLRVYGFQNFWVDDEAIYGGFENDAEPVAICRVVDYRLSTGKISTAYFPREASSCTLSELYGDFSDLEEDDPPEESPPFRSLQNYGRKQTVAIDVDSRQITV</sequence>
<name>A0AA39HFK7_9BILA</name>
<gene>
    <name evidence="2" type="ORF">QR680_017716</name>
</gene>
<evidence type="ECO:0000313" key="2">
    <source>
        <dbReference type="EMBL" id="KAK0404947.1"/>
    </source>
</evidence>
<dbReference type="EMBL" id="JAUCMV010000004">
    <property type="protein sequence ID" value="KAK0404947.1"/>
    <property type="molecule type" value="Genomic_DNA"/>
</dbReference>
<reference evidence="2" key="1">
    <citation type="submission" date="2023-06" db="EMBL/GenBank/DDBJ databases">
        <title>Genomic analysis of the entomopathogenic nematode Steinernema hermaphroditum.</title>
        <authorList>
            <person name="Schwarz E.M."/>
            <person name="Heppert J.K."/>
            <person name="Baniya A."/>
            <person name="Schwartz H.T."/>
            <person name="Tan C.-H."/>
            <person name="Antoshechkin I."/>
            <person name="Sternberg P.W."/>
            <person name="Goodrich-Blair H."/>
            <person name="Dillman A.R."/>
        </authorList>
    </citation>
    <scope>NUCLEOTIDE SEQUENCE</scope>
    <source>
        <strain evidence="2">PS9179</strain>
        <tissue evidence="2">Whole animal</tissue>
    </source>
</reference>
<accession>A0AA39HFK7</accession>
<protein>
    <submittedName>
        <fullName evidence="2">Uncharacterized protein</fullName>
    </submittedName>
</protein>
<proteinExistence type="predicted"/>
<dbReference type="AlphaFoldDB" id="A0AA39HFK7"/>
<evidence type="ECO:0000256" key="1">
    <source>
        <dbReference type="SAM" id="MobiDB-lite"/>
    </source>
</evidence>